<evidence type="ECO:0008006" key="3">
    <source>
        <dbReference type="Google" id="ProtNLM"/>
    </source>
</evidence>
<gene>
    <name evidence="1" type="ORF">WJU16_16865</name>
</gene>
<keyword evidence="2" id="KW-1185">Reference proteome</keyword>
<organism evidence="1 2">
    <name type="scientific">Chitinophaga pollutisoli</name>
    <dbReference type="NCBI Taxonomy" id="3133966"/>
    <lineage>
        <taxon>Bacteria</taxon>
        <taxon>Pseudomonadati</taxon>
        <taxon>Bacteroidota</taxon>
        <taxon>Chitinophagia</taxon>
        <taxon>Chitinophagales</taxon>
        <taxon>Chitinophagaceae</taxon>
        <taxon>Chitinophaga</taxon>
    </lineage>
</organism>
<proteinExistence type="predicted"/>
<protein>
    <recommendedName>
        <fullName evidence="3">DUF1835 domain-containing protein</fullName>
    </recommendedName>
</protein>
<evidence type="ECO:0000313" key="2">
    <source>
        <dbReference type="Proteomes" id="UP001485459"/>
    </source>
</evidence>
<name>A0ABZ2YIY7_9BACT</name>
<dbReference type="RefSeq" id="WP_341834649.1">
    <property type="nucleotide sequence ID" value="NZ_CP149822.1"/>
</dbReference>
<sequence length="313" mass="35200">MLLQILNGDATREIFEKSGLPGQPLAWREMLSEGMTPAGCDIGRFFEKRADHLQTVYGINRETYLADIAQARKMLQQASQYEEIVLWFEFDLFCQVNLVFLINYLLRLNTPMPRVSVVQPGSHPDVPDFRGIGMLRPAQLPALFENRSYLEAADWQLASAAWEAYTNNNPLALEALTGRSAPNLPFLGSALLAHLQRLPSAEDGLNSIERFFLEQLAEGPSVDHQLYERLWKEKKVYGFGDFQLAAVISRMAEAGVIIRTGETLEITETGGQVLRGEIDYLSLADFANAWLGGLPLHDTPWRWSTIEGKVVKM</sequence>
<evidence type="ECO:0000313" key="1">
    <source>
        <dbReference type="EMBL" id="WZN39673.1"/>
    </source>
</evidence>
<reference evidence="2" key="1">
    <citation type="submission" date="2024-03" db="EMBL/GenBank/DDBJ databases">
        <title>Chitinophaga horti sp. nov., isolated from garden soil.</title>
        <authorList>
            <person name="Lee D.S."/>
            <person name="Han D.M."/>
            <person name="Baek J.H."/>
            <person name="Choi D.G."/>
            <person name="Jeon J.H."/>
            <person name="Jeon C.O."/>
        </authorList>
    </citation>
    <scope>NUCLEOTIDE SEQUENCE [LARGE SCALE GENOMIC DNA]</scope>
    <source>
        <strain evidence="2">GPA1</strain>
    </source>
</reference>
<dbReference type="Proteomes" id="UP001485459">
    <property type="component" value="Chromosome"/>
</dbReference>
<accession>A0ABZ2YIY7</accession>
<dbReference type="EMBL" id="CP149822">
    <property type="protein sequence ID" value="WZN39673.1"/>
    <property type="molecule type" value="Genomic_DNA"/>
</dbReference>